<feature type="signal peptide" evidence="1">
    <location>
        <begin position="1"/>
        <end position="21"/>
    </location>
</feature>
<evidence type="ECO:0000313" key="3">
    <source>
        <dbReference type="Proteomes" id="UP000007115"/>
    </source>
</evidence>
<dbReference type="GeneID" id="25790387"/>
<protein>
    <submittedName>
        <fullName evidence="2">Glycoside hydrolase family 18 protein</fullName>
    </submittedName>
</protein>
<dbReference type="AlphaFoldDB" id="G9NB67"/>
<dbReference type="GO" id="GO:0016787">
    <property type="term" value="F:hydrolase activity"/>
    <property type="evidence" value="ECO:0007669"/>
    <property type="project" value="UniProtKB-KW"/>
</dbReference>
<organism evidence="2 3">
    <name type="scientific">Hypocrea virens (strain Gv29-8 / FGSC 10586)</name>
    <name type="common">Gliocladium virens</name>
    <name type="synonym">Trichoderma virens</name>
    <dbReference type="NCBI Taxonomy" id="413071"/>
    <lineage>
        <taxon>Eukaryota</taxon>
        <taxon>Fungi</taxon>
        <taxon>Dikarya</taxon>
        <taxon>Ascomycota</taxon>
        <taxon>Pezizomycotina</taxon>
        <taxon>Sordariomycetes</taxon>
        <taxon>Hypocreomycetidae</taxon>
        <taxon>Hypocreales</taxon>
        <taxon>Hypocreaceae</taxon>
        <taxon>Trichoderma</taxon>
    </lineage>
</organism>
<reference evidence="2 3" key="1">
    <citation type="journal article" date="2011" name="Genome Biol.">
        <title>Comparative genome sequence analysis underscores mycoparasitism as the ancestral life style of Trichoderma.</title>
        <authorList>
            <person name="Kubicek C.P."/>
            <person name="Herrera-Estrella A."/>
            <person name="Seidl-Seiboth V."/>
            <person name="Martinez D.A."/>
            <person name="Druzhinina I.S."/>
            <person name="Thon M."/>
            <person name="Zeilinger S."/>
            <person name="Casas-Flores S."/>
            <person name="Horwitz B.A."/>
            <person name="Mukherjee P.K."/>
            <person name="Mukherjee M."/>
            <person name="Kredics L."/>
            <person name="Alcaraz L.D."/>
            <person name="Aerts A."/>
            <person name="Antal Z."/>
            <person name="Atanasova L."/>
            <person name="Cervantes-Badillo M.G."/>
            <person name="Challacombe J."/>
            <person name="Chertkov O."/>
            <person name="McCluskey K."/>
            <person name="Coulpier F."/>
            <person name="Deshpande N."/>
            <person name="von Doehren H."/>
            <person name="Ebbole D.J."/>
            <person name="Esquivel-Naranjo E.U."/>
            <person name="Fekete E."/>
            <person name="Flipphi M."/>
            <person name="Glaser F."/>
            <person name="Gomez-Rodriguez E.Y."/>
            <person name="Gruber S."/>
            <person name="Han C."/>
            <person name="Henrissat B."/>
            <person name="Hermosa R."/>
            <person name="Hernandez-Onate M."/>
            <person name="Karaffa L."/>
            <person name="Kosti I."/>
            <person name="Le Crom S."/>
            <person name="Lindquist E."/>
            <person name="Lucas S."/>
            <person name="Luebeck M."/>
            <person name="Luebeck P.S."/>
            <person name="Margeot A."/>
            <person name="Metz B."/>
            <person name="Misra M."/>
            <person name="Nevalainen H."/>
            <person name="Omann M."/>
            <person name="Packer N."/>
            <person name="Perrone G."/>
            <person name="Uresti-Rivera E.E."/>
            <person name="Salamov A."/>
            <person name="Schmoll M."/>
            <person name="Seiboth B."/>
            <person name="Shapiro H."/>
            <person name="Sukno S."/>
            <person name="Tamayo-Ramos J.A."/>
            <person name="Tisch D."/>
            <person name="Wiest A."/>
            <person name="Wilkinson H.H."/>
            <person name="Zhang M."/>
            <person name="Coutinho P.M."/>
            <person name="Kenerley C.M."/>
            <person name="Monte E."/>
            <person name="Baker S.E."/>
            <person name="Grigoriev I.V."/>
        </authorList>
    </citation>
    <scope>NUCLEOTIDE SEQUENCE [LARGE SCALE GENOMIC DNA]</scope>
    <source>
        <strain evidence="3">Gv29-8 / FGSC 10586</strain>
    </source>
</reference>
<accession>G9NB67</accession>
<gene>
    <name evidence="2" type="primary">TVC15</name>
    <name evidence="2" type="ORF">TRIVIDRAFT_206731</name>
</gene>
<evidence type="ECO:0000256" key="1">
    <source>
        <dbReference type="SAM" id="SignalP"/>
    </source>
</evidence>
<name>G9NB67_HYPVG</name>
<feature type="chain" id="PRO_5003524256" evidence="1">
    <location>
        <begin position="22"/>
        <end position="282"/>
    </location>
</feature>
<dbReference type="RefSeq" id="XP_013950276.1">
    <property type="nucleotide sequence ID" value="XM_014094801.1"/>
</dbReference>
<dbReference type="EMBL" id="ABDF02000091">
    <property type="protein sequence ID" value="EHK16075.1"/>
    <property type="molecule type" value="Genomic_DNA"/>
</dbReference>
<comment type="caution">
    <text evidence="2">The sequence shown here is derived from an EMBL/GenBank/DDBJ whole genome shotgun (WGS) entry which is preliminary data.</text>
</comment>
<evidence type="ECO:0000313" key="2">
    <source>
        <dbReference type="EMBL" id="EHK16075.1"/>
    </source>
</evidence>
<keyword evidence="2" id="KW-0378">Hydrolase</keyword>
<dbReference type="Proteomes" id="UP000007115">
    <property type="component" value="Unassembled WGS sequence"/>
</dbReference>
<keyword evidence="1" id="KW-0732">Signal</keyword>
<dbReference type="STRING" id="413071.G9NB67"/>
<dbReference type="VEuPathDB" id="FungiDB:TRIVIDRAFT_206731"/>
<sequence length="282" mass="31203">MLTKAVAHSRLLLLRPVTVEASDHRYYSIVKNYIDGDSATNALMHGSPGAVHCVAYMDGGLKADRINWIKTPKFSGSLGWGIDLDIFNNEDTSENGDSGGDEDDDGFGMAIALLMSVSRATDPIKELIDPKPDSYMRFCNSAGNQFFNYKCKTRSSNGSDSFTSVLHYWNLEESFSTEYELVDGDSYYDDVAATLGIVKRIYRRWLNIPIEASNDKIVVANPKEMIGNQQPFFATGVTFGLDIYQDATVRGQEFGGIAVYSMTVLQLTESIDGMKEIGDIDK</sequence>
<keyword evidence="3" id="KW-1185">Reference proteome</keyword>
<dbReference type="eggNOG" id="KOG2806">
    <property type="taxonomic scope" value="Eukaryota"/>
</dbReference>
<dbReference type="InParanoid" id="G9NB67"/>
<dbReference type="HOGENOM" id="CLU_987154_0_0_1"/>
<proteinExistence type="predicted"/>